<dbReference type="OrthoDB" id="266300at2759"/>
<evidence type="ECO:0000313" key="2">
    <source>
        <dbReference type="Proteomes" id="UP000419144"/>
    </source>
</evidence>
<accession>A0A640KJY9</accession>
<protein>
    <submittedName>
        <fullName evidence="1">Uncharacterized protein</fullName>
    </submittedName>
</protein>
<organism evidence="1 2">
    <name type="scientific">Leishmania tarentolae</name>
    <name type="common">Sauroleishmania tarentolae</name>
    <dbReference type="NCBI Taxonomy" id="5689"/>
    <lineage>
        <taxon>Eukaryota</taxon>
        <taxon>Discoba</taxon>
        <taxon>Euglenozoa</taxon>
        <taxon>Kinetoplastea</taxon>
        <taxon>Metakinetoplastina</taxon>
        <taxon>Trypanosomatida</taxon>
        <taxon>Trypanosomatidae</taxon>
        <taxon>Leishmaniinae</taxon>
        <taxon>Leishmania</taxon>
        <taxon>lizard Leishmania</taxon>
    </lineage>
</organism>
<reference evidence="1" key="1">
    <citation type="submission" date="2019-11" db="EMBL/GenBank/DDBJ databases">
        <title>Leishmania tarentolae CDS.</title>
        <authorList>
            <person name="Goto Y."/>
            <person name="Yamagishi J."/>
        </authorList>
    </citation>
    <scope>NUCLEOTIDE SEQUENCE [LARGE SCALE GENOMIC DNA]</scope>
    <source>
        <strain evidence="1">Parrot Tar II</strain>
    </source>
</reference>
<gene>
    <name evidence="1" type="ORF">LtaPh_2716700</name>
</gene>
<sequence length="267" mass="28939">MRATLFFHPPLPAHALSCAEVQSRTCLGPRRSESWPFFFLARPVCLSYTMAASACPFAAHLDNFRLLGPGKDQASAASPSAPLTAPLTFSLTFHFQRYDETDVEAFIPSLGVSVEFVLDVASARRTLTLLPLTPVSGPWAGSDSTTANSAFLTAASASALSTPSSNCATGRSLGSAAEGERGVVYQLRVCLSDFRALEEVQLKHLLQVSMLRVQLAHLGTGKGVANSDLSHLRTEERSVTAWNIIWRVRRNPQNEQELIRTVLDPLA</sequence>
<dbReference type="Proteomes" id="UP000419144">
    <property type="component" value="Unassembled WGS sequence"/>
</dbReference>
<comment type="caution">
    <text evidence="1">The sequence shown here is derived from an EMBL/GenBank/DDBJ whole genome shotgun (WGS) entry which is preliminary data.</text>
</comment>
<proteinExistence type="predicted"/>
<dbReference type="VEuPathDB" id="TriTrypDB:LtaPh_2716700"/>
<name>A0A640KJY9_LEITA</name>
<evidence type="ECO:0000313" key="1">
    <source>
        <dbReference type="EMBL" id="GET89812.1"/>
    </source>
</evidence>
<dbReference type="EMBL" id="BLBS01000037">
    <property type="protein sequence ID" value="GET89812.1"/>
    <property type="molecule type" value="Genomic_DNA"/>
</dbReference>
<keyword evidence="2" id="KW-1185">Reference proteome</keyword>
<dbReference type="AlphaFoldDB" id="A0A640KJY9"/>